<evidence type="ECO:0000313" key="2">
    <source>
        <dbReference type="EMBL" id="THU42130.1"/>
    </source>
</evidence>
<dbReference type="AlphaFoldDB" id="A0A4S8I2A2"/>
<comment type="caution">
    <text evidence="2">The sequence shown here is derived from an EMBL/GenBank/DDBJ whole genome shotgun (WGS) entry which is preliminary data.</text>
</comment>
<reference evidence="2 3" key="1">
    <citation type="journal article" date="2019" name="Nat. Plants">
        <title>Genome sequencing of Musa balbisiana reveals subgenome evolution and function divergence in polyploid bananas.</title>
        <authorList>
            <person name="Yao X."/>
        </authorList>
    </citation>
    <scope>NUCLEOTIDE SEQUENCE [LARGE SCALE GENOMIC DNA]</scope>
    <source>
        <strain evidence="3">cv. DH-PKW</strain>
        <tissue evidence="2">Leaves</tissue>
    </source>
</reference>
<name>A0A4S8I2A2_MUSBA</name>
<accession>A0A4S8I2A2</accession>
<proteinExistence type="predicted"/>
<protein>
    <submittedName>
        <fullName evidence="2">Uncharacterized protein</fullName>
    </submittedName>
</protein>
<organism evidence="2 3">
    <name type="scientific">Musa balbisiana</name>
    <name type="common">Banana</name>
    <dbReference type="NCBI Taxonomy" id="52838"/>
    <lineage>
        <taxon>Eukaryota</taxon>
        <taxon>Viridiplantae</taxon>
        <taxon>Streptophyta</taxon>
        <taxon>Embryophyta</taxon>
        <taxon>Tracheophyta</taxon>
        <taxon>Spermatophyta</taxon>
        <taxon>Magnoliopsida</taxon>
        <taxon>Liliopsida</taxon>
        <taxon>Zingiberales</taxon>
        <taxon>Musaceae</taxon>
        <taxon>Musa</taxon>
    </lineage>
</organism>
<keyword evidence="3" id="KW-1185">Reference proteome</keyword>
<evidence type="ECO:0000256" key="1">
    <source>
        <dbReference type="SAM" id="MobiDB-lite"/>
    </source>
</evidence>
<sequence>MRRGDSTPLVALLVGGTSGGRRDALTTRYKLCSARRNGTRRAGGEPGGGSPAVEGGRARRWARTRSLLRWCWMGRLAGDYGGEARRWSLRWGDSDVGEEHSKRAGAWEASSRCTFCPDRAESAQQVPPRREGRHPRRLAPRAVRILALPSKRYAPPPSSAFLRGHRLHHPQFFYSAIQHSEREAHRCLRCTHVNTGEMLSGYLREQRQGRWGDRRPGRVT</sequence>
<evidence type="ECO:0000313" key="3">
    <source>
        <dbReference type="Proteomes" id="UP000317650"/>
    </source>
</evidence>
<gene>
    <name evidence="2" type="ORF">C4D60_Mb00t19480</name>
</gene>
<feature type="region of interest" description="Disordered" evidence="1">
    <location>
        <begin position="36"/>
        <end position="57"/>
    </location>
</feature>
<dbReference type="EMBL" id="PYDT01002450">
    <property type="protein sequence ID" value="THU42130.1"/>
    <property type="molecule type" value="Genomic_DNA"/>
</dbReference>
<dbReference type="Proteomes" id="UP000317650">
    <property type="component" value="Unassembled WGS sequence"/>
</dbReference>